<dbReference type="EMBL" id="JAGTXO010000033">
    <property type="protein sequence ID" value="KAG8460348.1"/>
    <property type="molecule type" value="Genomic_DNA"/>
</dbReference>
<feature type="region of interest" description="Disordered" evidence="1">
    <location>
        <begin position="37"/>
        <end position="88"/>
    </location>
</feature>
<feature type="domain" description="GAF" evidence="2">
    <location>
        <begin position="198"/>
        <end position="335"/>
    </location>
</feature>
<dbReference type="SUPFAM" id="SSF55781">
    <property type="entry name" value="GAF domain-like"/>
    <property type="match status" value="1"/>
</dbReference>
<dbReference type="AlphaFoldDB" id="A0A8J5XB93"/>
<proteinExistence type="predicted"/>
<evidence type="ECO:0000256" key="1">
    <source>
        <dbReference type="SAM" id="MobiDB-lite"/>
    </source>
</evidence>
<feature type="compositionally biased region" description="Low complexity" evidence="1">
    <location>
        <begin position="49"/>
        <end position="69"/>
    </location>
</feature>
<dbReference type="Proteomes" id="UP000751190">
    <property type="component" value="Unassembled WGS sequence"/>
</dbReference>
<protein>
    <recommendedName>
        <fullName evidence="2">GAF domain-containing protein</fullName>
    </recommendedName>
</protein>
<dbReference type="Pfam" id="PF01590">
    <property type="entry name" value="GAF"/>
    <property type="match status" value="1"/>
</dbReference>
<evidence type="ECO:0000313" key="3">
    <source>
        <dbReference type="EMBL" id="KAG8460348.1"/>
    </source>
</evidence>
<organism evidence="3 4">
    <name type="scientific">Diacronema lutheri</name>
    <name type="common">Unicellular marine alga</name>
    <name type="synonym">Monochrysis lutheri</name>
    <dbReference type="NCBI Taxonomy" id="2081491"/>
    <lineage>
        <taxon>Eukaryota</taxon>
        <taxon>Haptista</taxon>
        <taxon>Haptophyta</taxon>
        <taxon>Pavlovophyceae</taxon>
        <taxon>Pavlovales</taxon>
        <taxon>Pavlovaceae</taxon>
        <taxon>Diacronema</taxon>
    </lineage>
</organism>
<dbReference type="SMART" id="SM00065">
    <property type="entry name" value="GAF"/>
    <property type="match status" value="1"/>
</dbReference>
<keyword evidence="4" id="KW-1185">Reference proteome</keyword>
<dbReference type="InterPro" id="IPR003018">
    <property type="entry name" value="GAF"/>
</dbReference>
<sequence>MITLWAERRLHAEPSAAQGYLLDSRAEWHARALVSHARTPPPIPPRLPRLPLVQPRRPNLPQRPARAAPYWPSATASEHPSGAQTERTQRTACKLLAAASSVGAPPAGGASADGDDGMRAGASGGVATGEGCSSAGARACSTTALTSPLKSRAPRERWSRTDGARIAGSVAEPTVPLSRLAHQLAALAQLHRAARVLDAQRVLHLARQLMHAVLGAEESSIFQPGATIGSSSLCAGALQLGLLDHAAAIGMTVRVPPFPAIGADGRDHMARVRSMLCVPAVADEGTPSARTLAVLVMVNPQDSDTFSTADERFATLLAMHVADALALDEARARAQREADGADAAALGDETRGPGD</sequence>
<dbReference type="InterPro" id="IPR029016">
    <property type="entry name" value="GAF-like_dom_sf"/>
</dbReference>
<reference evidence="3" key="1">
    <citation type="submission" date="2021-05" db="EMBL/GenBank/DDBJ databases">
        <title>The genome of the haptophyte Pavlova lutheri (Diacronema luteri, Pavlovales) - a model for lipid biosynthesis in eukaryotic algae.</title>
        <authorList>
            <person name="Hulatt C.J."/>
            <person name="Posewitz M.C."/>
        </authorList>
    </citation>
    <scope>NUCLEOTIDE SEQUENCE</scope>
    <source>
        <strain evidence="3">NIVA-4/92</strain>
    </source>
</reference>
<gene>
    <name evidence="3" type="ORF">KFE25_011839</name>
</gene>
<evidence type="ECO:0000259" key="2">
    <source>
        <dbReference type="SMART" id="SM00065"/>
    </source>
</evidence>
<accession>A0A8J5XB93</accession>
<feature type="compositionally biased region" description="Polar residues" evidence="1">
    <location>
        <begin position="74"/>
        <end position="86"/>
    </location>
</feature>
<feature type="region of interest" description="Disordered" evidence="1">
    <location>
        <begin position="332"/>
        <end position="355"/>
    </location>
</feature>
<dbReference type="Gene3D" id="3.30.450.40">
    <property type="match status" value="1"/>
</dbReference>
<name>A0A8J5XB93_DIALT</name>
<evidence type="ECO:0000313" key="4">
    <source>
        <dbReference type="Proteomes" id="UP000751190"/>
    </source>
</evidence>
<feature type="compositionally biased region" description="Pro residues" evidence="1">
    <location>
        <begin position="39"/>
        <end position="48"/>
    </location>
</feature>
<comment type="caution">
    <text evidence="3">The sequence shown here is derived from an EMBL/GenBank/DDBJ whole genome shotgun (WGS) entry which is preliminary data.</text>
</comment>